<evidence type="ECO:0000256" key="1">
    <source>
        <dbReference type="SAM" id="MobiDB-lite"/>
    </source>
</evidence>
<keyword evidence="5" id="KW-1185">Reference proteome</keyword>
<dbReference type="Proteomes" id="UP000824890">
    <property type="component" value="Unassembled WGS sequence"/>
</dbReference>
<evidence type="ECO:0000313" key="4">
    <source>
        <dbReference type="EMBL" id="KAH0921260.1"/>
    </source>
</evidence>
<gene>
    <name evidence="4" type="ORF">HID58_021278</name>
</gene>
<keyword evidence="2" id="KW-1133">Transmembrane helix</keyword>
<feature type="region of interest" description="Disordered" evidence="1">
    <location>
        <begin position="318"/>
        <end position="369"/>
    </location>
</feature>
<feature type="compositionally biased region" description="Basic and acidic residues" evidence="1">
    <location>
        <begin position="359"/>
        <end position="369"/>
    </location>
</feature>
<evidence type="ECO:0000259" key="3">
    <source>
        <dbReference type="Pfam" id="PF14364"/>
    </source>
</evidence>
<feature type="compositionally biased region" description="Basic and acidic residues" evidence="1">
    <location>
        <begin position="318"/>
        <end position="351"/>
    </location>
</feature>
<sequence length="534" mass="60889">MNLSSSRFPILWSSFLSWLKPPYLFVIINVIIITTIVTSSKYFQSTGVNQDCEVKDVDMDGHFVAIFPPPIVVTDVDRSEVVCEEKEEEEITGLNNGGDELVMLTWKLNKVPTTITDESETKKALVSARFSHRKPVKVTSKGNNRKKASRVVKPKWHENTWKMMVTEELESTPLTHHSWSPETLRLGAGESQPVLRESETFRDITNNYPISPTVTEMSPSLEELNQKFEAFIKKDREKMASWIKPVLISTGVVAVAMQLKIIVPVVALDFSRAPILFSSFLSWLKPPYLYVITNVIIVMIGFSSMYYRIITNPDGKDHEGSYSGDHKFHNHEQNVHRAQPRRSETAKHEDFSFVAETQPSKKENETPKVVTEKLAEPAAKVEEEKKCLVVVAKPENLTPVEKPLVSARIGQRKMVKTTTAERNSLKALRVAKPKRQETLENTWKMITEGKPLTSYYRRPDTFGLGVEDSNKTKPFGLKKAETLTDRTKYYLSPAVSRSRNELNVRAEAFIKKCNDERFESMRQDTEVTRRGLSF</sequence>
<dbReference type="PANTHER" id="PTHR33098:SF109">
    <property type="entry name" value="OS07G0563400 PROTEIN"/>
    <property type="match status" value="1"/>
</dbReference>
<feature type="transmembrane region" description="Helical" evidence="2">
    <location>
        <begin position="20"/>
        <end position="38"/>
    </location>
</feature>
<proteinExistence type="predicted"/>
<keyword evidence="2" id="KW-0812">Transmembrane</keyword>
<evidence type="ECO:0000313" key="5">
    <source>
        <dbReference type="Proteomes" id="UP000824890"/>
    </source>
</evidence>
<dbReference type="Pfam" id="PF14364">
    <property type="entry name" value="DUF4408"/>
    <property type="match status" value="2"/>
</dbReference>
<keyword evidence="2" id="KW-0472">Membrane</keyword>
<feature type="transmembrane region" description="Helical" evidence="2">
    <location>
        <begin position="288"/>
        <end position="307"/>
    </location>
</feature>
<accession>A0ABQ8CVZ1</accession>
<organism evidence="4 5">
    <name type="scientific">Brassica napus</name>
    <name type="common">Rape</name>
    <dbReference type="NCBI Taxonomy" id="3708"/>
    <lineage>
        <taxon>Eukaryota</taxon>
        <taxon>Viridiplantae</taxon>
        <taxon>Streptophyta</taxon>
        <taxon>Embryophyta</taxon>
        <taxon>Tracheophyta</taxon>
        <taxon>Spermatophyta</taxon>
        <taxon>Magnoliopsida</taxon>
        <taxon>eudicotyledons</taxon>
        <taxon>Gunneridae</taxon>
        <taxon>Pentapetalae</taxon>
        <taxon>rosids</taxon>
        <taxon>malvids</taxon>
        <taxon>Brassicales</taxon>
        <taxon>Brassicaceae</taxon>
        <taxon>Brassiceae</taxon>
        <taxon>Brassica</taxon>
    </lineage>
</organism>
<evidence type="ECO:0000256" key="2">
    <source>
        <dbReference type="SAM" id="Phobius"/>
    </source>
</evidence>
<dbReference type="EMBL" id="JAGKQM010000006">
    <property type="protein sequence ID" value="KAH0921260.1"/>
    <property type="molecule type" value="Genomic_DNA"/>
</dbReference>
<dbReference type="InterPro" id="IPR025520">
    <property type="entry name" value="DUF4408"/>
</dbReference>
<name>A0ABQ8CVZ1_BRANA</name>
<comment type="caution">
    <text evidence="4">The sequence shown here is derived from an EMBL/GenBank/DDBJ whole genome shotgun (WGS) entry which is preliminary data.</text>
</comment>
<feature type="domain" description="DUF4408" evidence="3">
    <location>
        <begin position="274"/>
        <end position="304"/>
    </location>
</feature>
<feature type="domain" description="DUF4408" evidence="3">
    <location>
        <begin position="9"/>
        <end position="42"/>
    </location>
</feature>
<protein>
    <recommendedName>
        <fullName evidence="3">DUF4408 domain-containing protein</fullName>
    </recommendedName>
</protein>
<dbReference type="PANTHER" id="PTHR33098">
    <property type="entry name" value="COTTON FIBER (DUF761)"/>
    <property type="match status" value="1"/>
</dbReference>
<reference evidence="4 5" key="1">
    <citation type="submission" date="2021-05" db="EMBL/GenBank/DDBJ databases">
        <title>Genome Assembly of Synthetic Allotetraploid Brassica napus Reveals Homoeologous Exchanges between Subgenomes.</title>
        <authorList>
            <person name="Davis J.T."/>
        </authorList>
    </citation>
    <scope>NUCLEOTIDE SEQUENCE [LARGE SCALE GENOMIC DNA]</scope>
    <source>
        <strain evidence="5">cv. Da-Ae</strain>
        <tissue evidence="4">Seedling</tissue>
    </source>
</reference>
<feature type="transmembrane region" description="Helical" evidence="2">
    <location>
        <begin position="246"/>
        <end position="268"/>
    </location>
</feature>